<organism evidence="2 3">
    <name type="scientific">Vicia faba</name>
    <name type="common">Broad bean</name>
    <name type="synonym">Faba vulgaris</name>
    <dbReference type="NCBI Taxonomy" id="3906"/>
    <lineage>
        <taxon>Eukaryota</taxon>
        <taxon>Viridiplantae</taxon>
        <taxon>Streptophyta</taxon>
        <taxon>Embryophyta</taxon>
        <taxon>Tracheophyta</taxon>
        <taxon>Spermatophyta</taxon>
        <taxon>Magnoliopsida</taxon>
        <taxon>eudicotyledons</taxon>
        <taxon>Gunneridae</taxon>
        <taxon>Pentapetalae</taxon>
        <taxon>rosids</taxon>
        <taxon>fabids</taxon>
        <taxon>Fabales</taxon>
        <taxon>Fabaceae</taxon>
        <taxon>Papilionoideae</taxon>
        <taxon>50 kb inversion clade</taxon>
        <taxon>NPAAA clade</taxon>
        <taxon>Hologalegina</taxon>
        <taxon>IRL clade</taxon>
        <taxon>Fabeae</taxon>
        <taxon>Vicia</taxon>
    </lineage>
</organism>
<keyword evidence="3" id="KW-1185">Reference proteome</keyword>
<dbReference type="PROSITE" id="PS50181">
    <property type="entry name" value="FBOX"/>
    <property type="match status" value="1"/>
</dbReference>
<dbReference type="InterPro" id="IPR036047">
    <property type="entry name" value="F-box-like_dom_sf"/>
</dbReference>
<dbReference type="SUPFAM" id="SSF81383">
    <property type="entry name" value="F-box domain"/>
    <property type="match status" value="1"/>
</dbReference>
<dbReference type="InterPro" id="IPR001810">
    <property type="entry name" value="F-box_dom"/>
</dbReference>
<evidence type="ECO:0000313" key="2">
    <source>
        <dbReference type="EMBL" id="CAI8600017.1"/>
    </source>
</evidence>
<feature type="domain" description="F-box" evidence="1">
    <location>
        <begin position="35"/>
        <end position="81"/>
    </location>
</feature>
<dbReference type="Gene3D" id="1.20.1280.50">
    <property type="match status" value="1"/>
</dbReference>
<dbReference type="PANTHER" id="PTHR31672:SF13">
    <property type="entry name" value="F-BOX PROTEIN CPR30-LIKE"/>
    <property type="match status" value="1"/>
</dbReference>
<dbReference type="SMART" id="SM00256">
    <property type="entry name" value="FBOX"/>
    <property type="match status" value="1"/>
</dbReference>
<dbReference type="PANTHER" id="PTHR31672">
    <property type="entry name" value="BNACNNG10540D PROTEIN"/>
    <property type="match status" value="1"/>
</dbReference>
<proteinExistence type="predicted"/>
<dbReference type="CDD" id="cd22157">
    <property type="entry name" value="F-box_AtFBW1-like"/>
    <property type="match status" value="1"/>
</dbReference>
<evidence type="ECO:0000313" key="3">
    <source>
        <dbReference type="Proteomes" id="UP001157006"/>
    </source>
</evidence>
<dbReference type="InterPro" id="IPR050796">
    <property type="entry name" value="SCF_F-box_component"/>
</dbReference>
<dbReference type="Pfam" id="PF08268">
    <property type="entry name" value="FBA_3"/>
    <property type="match status" value="1"/>
</dbReference>
<dbReference type="Proteomes" id="UP001157006">
    <property type="component" value="Chromosome 2"/>
</dbReference>
<dbReference type="InterPro" id="IPR011043">
    <property type="entry name" value="Gal_Oxase/kelch_b-propeller"/>
</dbReference>
<dbReference type="AlphaFoldDB" id="A0AAV0ZVT7"/>
<sequence length="374" mass="42639">MDETTATAVAETLTTATAVAETLTTVTETLTTLSLHELPALPFEVVIEILCRLPVKLLLQLRCLCKSFNTLISDPKFIRKHLRMSTAYHRHRLLLYSLIDSHAPSYPLHSTFITVTDNAIRHQYPVSLEDQWFYCFGSCDGMFCFEVHRSVFLWNPSILKFKRLPSLDLGAYGFGYDTSIDNYKVVCVLHNMGNTTKIMVHTLGTDSWRMIPGEFPVPVSGCGSLKLASGTLNWFASNDHSIVSFDLVNESYRKFSAPNYGGEAVYRVILDVFRDCLCIVAHSHTFSSVWMMKEYGNEESWTRLFRVPRSEESIYDTHIEPIWIFEDDQVLMKKDTELALCDFKNGAFNIQMIQNINNYAIPQVYIESLVSPCT</sequence>
<name>A0AAV0ZVT7_VICFA</name>
<dbReference type="Pfam" id="PF00646">
    <property type="entry name" value="F-box"/>
    <property type="match status" value="1"/>
</dbReference>
<reference evidence="2 3" key="1">
    <citation type="submission" date="2023-01" db="EMBL/GenBank/DDBJ databases">
        <authorList>
            <person name="Kreplak J."/>
        </authorList>
    </citation>
    <scope>NUCLEOTIDE SEQUENCE [LARGE SCALE GENOMIC DNA]</scope>
</reference>
<dbReference type="SUPFAM" id="SSF50965">
    <property type="entry name" value="Galactose oxidase, central domain"/>
    <property type="match status" value="1"/>
</dbReference>
<dbReference type="InterPro" id="IPR017451">
    <property type="entry name" value="F-box-assoc_interact_dom"/>
</dbReference>
<dbReference type="EMBL" id="OX451737">
    <property type="protein sequence ID" value="CAI8600017.1"/>
    <property type="molecule type" value="Genomic_DNA"/>
</dbReference>
<gene>
    <name evidence="2" type="ORF">VFH_II201760</name>
</gene>
<dbReference type="NCBIfam" id="TIGR01640">
    <property type="entry name" value="F_box_assoc_1"/>
    <property type="match status" value="1"/>
</dbReference>
<protein>
    <recommendedName>
        <fullName evidence="1">F-box domain-containing protein</fullName>
    </recommendedName>
</protein>
<evidence type="ECO:0000259" key="1">
    <source>
        <dbReference type="PROSITE" id="PS50181"/>
    </source>
</evidence>
<dbReference type="InterPro" id="IPR013187">
    <property type="entry name" value="F-box-assoc_dom_typ3"/>
</dbReference>
<accession>A0AAV0ZVT7</accession>